<dbReference type="OrthoDB" id="5098383at2759"/>
<organism evidence="3 4">
    <name type="scientific">Periconia macrospinosa</name>
    <dbReference type="NCBI Taxonomy" id="97972"/>
    <lineage>
        <taxon>Eukaryota</taxon>
        <taxon>Fungi</taxon>
        <taxon>Dikarya</taxon>
        <taxon>Ascomycota</taxon>
        <taxon>Pezizomycotina</taxon>
        <taxon>Dothideomycetes</taxon>
        <taxon>Pleosporomycetidae</taxon>
        <taxon>Pleosporales</taxon>
        <taxon>Massarineae</taxon>
        <taxon>Periconiaceae</taxon>
        <taxon>Periconia</taxon>
    </lineage>
</organism>
<sequence length="702" mass="79304">MLADLHTRHGSQFGCRTCFASGKIALGCTECIRELERGTLSPAAHVHNWLRCEHAYPDELKDLSPVEEKLIALNSCYGFITRYNVSKGHRESATYPKHVKGHITVFPNNVQELVTRVLPHPLLKVMDEIHVSWQGTEKPAPKDLSVLLSVRRRAVEKALVWLKRNNPHYSNIEIDTAEMESWGAPSHGVPSQVYERLERDEPSAWEKTRTAQLVPPTERGLEAGEDVDVKEILATLNQPQAVRHEEMEEGGIVAGSGYAEAEADIDGSVETVQEISASGIPTCVKYSINRPAGTRNLCRFKAPWRLVEQTAFKEGGVLEIRRNHNMVNRWNKAISVGLRHNHDISFIGTQSKTLAIVFYVTNYATKLEDPVWKRAAAAAEVLDASRDSGTETGSENRTRQFLARVANRVFTERALSQFTHSKVWTYLNVSSLYWEIFRRWDYLRHSAGEENEVVDEAVILEHSGQKTTFVQAYPHREFEECWPLSKTWAQVLRKRREHAVVCLDGYLSMDFGEEDESDRRAAVQHLAMFVPWEQFLPDSSGDVNAIWEKQKQLLPRRLVAVTENIQLLQRSAEDAKRDARQWAAQSGEADRTVDAADILAGEGEGDECSWRLYRPDKIGSTTRLIDVLRSAIGTNQITAGSNDVRLMIQQLCDFQQVASCSSEDMLAIVDCERENRTIRTLDGTLVDGHVPEQVKVKSIKSQ</sequence>
<dbReference type="EMBL" id="KZ806197">
    <property type="protein sequence ID" value="PVH90605.1"/>
    <property type="molecule type" value="Genomic_DNA"/>
</dbReference>
<dbReference type="STRING" id="97972.A0A2V1CXZ5"/>
<dbReference type="Pfam" id="PF20209">
    <property type="entry name" value="DUF6570"/>
    <property type="match status" value="1"/>
</dbReference>
<evidence type="ECO:0000313" key="4">
    <source>
        <dbReference type="Proteomes" id="UP000244855"/>
    </source>
</evidence>
<feature type="non-terminal residue" evidence="3">
    <location>
        <position position="702"/>
    </location>
</feature>
<proteinExistence type="predicted"/>
<feature type="domain" description="DUF6570" evidence="2">
    <location>
        <begin position="43"/>
        <end position="179"/>
    </location>
</feature>
<gene>
    <name evidence="3" type="ORF">DM02DRAFT_607276</name>
</gene>
<reference evidence="3 4" key="1">
    <citation type="journal article" date="2018" name="Sci. Rep.">
        <title>Comparative genomics provides insights into the lifestyle and reveals functional heterogeneity of dark septate endophytic fungi.</title>
        <authorList>
            <person name="Knapp D.G."/>
            <person name="Nemeth J.B."/>
            <person name="Barry K."/>
            <person name="Hainaut M."/>
            <person name="Henrissat B."/>
            <person name="Johnson J."/>
            <person name="Kuo A."/>
            <person name="Lim J.H.P."/>
            <person name="Lipzen A."/>
            <person name="Nolan M."/>
            <person name="Ohm R.A."/>
            <person name="Tamas L."/>
            <person name="Grigoriev I.V."/>
            <person name="Spatafora J.W."/>
            <person name="Nagy L.G."/>
            <person name="Kovacs G.M."/>
        </authorList>
    </citation>
    <scope>NUCLEOTIDE SEQUENCE [LARGE SCALE GENOMIC DNA]</scope>
    <source>
        <strain evidence="3 4">DSE2036</strain>
    </source>
</reference>
<accession>A0A2V1CXZ5</accession>
<evidence type="ECO:0000256" key="1">
    <source>
        <dbReference type="SAM" id="Coils"/>
    </source>
</evidence>
<dbReference type="InterPro" id="IPR046700">
    <property type="entry name" value="DUF6570"/>
</dbReference>
<feature type="coiled-coil region" evidence="1">
    <location>
        <begin position="558"/>
        <end position="585"/>
    </location>
</feature>
<dbReference type="Proteomes" id="UP000244855">
    <property type="component" value="Unassembled WGS sequence"/>
</dbReference>
<evidence type="ECO:0000259" key="2">
    <source>
        <dbReference type="Pfam" id="PF20209"/>
    </source>
</evidence>
<dbReference type="AlphaFoldDB" id="A0A2V1CXZ5"/>
<protein>
    <recommendedName>
        <fullName evidence="2">DUF6570 domain-containing protein</fullName>
    </recommendedName>
</protein>
<keyword evidence="4" id="KW-1185">Reference proteome</keyword>
<keyword evidence="1" id="KW-0175">Coiled coil</keyword>
<name>A0A2V1CXZ5_9PLEO</name>
<evidence type="ECO:0000313" key="3">
    <source>
        <dbReference type="EMBL" id="PVH90605.1"/>
    </source>
</evidence>